<dbReference type="Gene3D" id="2.40.350.10">
    <property type="entry name" value="SO1590-like"/>
    <property type="match status" value="1"/>
</dbReference>
<name>A0ABY4X5D2_9SPHN</name>
<dbReference type="Pfam" id="PF11528">
    <property type="entry name" value="DUF3224"/>
    <property type="match status" value="1"/>
</dbReference>
<dbReference type="SUPFAM" id="SSF159238">
    <property type="entry name" value="SO1590-like"/>
    <property type="match status" value="1"/>
</dbReference>
<organism evidence="1 2">
    <name type="scientific">Sphingomonas morindae</name>
    <dbReference type="NCBI Taxonomy" id="1541170"/>
    <lineage>
        <taxon>Bacteria</taxon>
        <taxon>Pseudomonadati</taxon>
        <taxon>Pseudomonadota</taxon>
        <taxon>Alphaproteobacteria</taxon>
        <taxon>Sphingomonadales</taxon>
        <taxon>Sphingomonadaceae</taxon>
        <taxon>Sphingomonas</taxon>
    </lineage>
</organism>
<dbReference type="InterPro" id="IPR023159">
    <property type="entry name" value="SO1590-like_sf"/>
</dbReference>
<sequence length="134" mass="13520">MKAEGAAPARAEGAFDVQRTPLAEAVGGLERAAISKIYTGDLAGGSQGEMLSVIDAAAGSGGYVALERVTATLGGRRGGFVLQHSGTRSHGAQSLAVQVVPGSATGALAGLAGTMTIRLEAGVHRYRFDYGFEA</sequence>
<accession>A0ABY4X5D2</accession>
<evidence type="ECO:0000313" key="1">
    <source>
        <dbReference type="EMBL" id="USI72094.1"/>
    </source>
</evidence>
<dbReference type="Proteomes" id="UP001056937">
    <property type="component" value="Chromosome 1"/>
</dbReference>
<dbReference type="RefSeq" id="WP_252165903.1">
    <property type="nucleotide sequence ID" value="NZ_CP084930.1"/>
</dbReference>
<protein>
    <submittedName>
        <fullName evidence="1">DUF3224 domain-containing protein</fullName>
    </submittedName>
</protein>
<gene>
    <name evidence="1" type="ORF">LHA26_12365</name>
</gene>
<proteinExistence type="predicted"/>
<evidence type="ECO:0000313" key="2">
    <source>
        <dbReference type="Proteomes" id="UP001056937"/>
    </source>
</evidence>
<reference evidence="1" key="1">
    <citation type="journal article" date="2022" name="Toxins">
        <title>Genomic Analysis of Sphingopyxis sp. USTB-05 for Biodegrading Cyanobacterial Hepatotoxins.</title>
        <authorList>
            <person name="Liu C."/>
            <person name="Xu Q."/>
            <person name="Zhao Z."/>
            <person name="Zhang H."/>
            <person name="Liu X."/>
            <person name="Yin C."/>
            <person name="Liu Y."/>
            <person name="Yan H."/>
        </authorList>
    </citation>
    <scope>NUCLEOTIDE SEQUENCE</scope>
    <source>
        <strain evidence="1">NBD5</strain>
    </source>
</reference>
<keyword evidence="2" id="KW-1185">Reference proteome</keyword>
<dbReference type="EMBL" id="CP084930">
    <property type="protein sequence ID" value="USI72094.1"/>
    <property type="molecule type" value="Genomic_DNA"/>
</dbReference>
<dbReference type="InterPro" id="IPR021607">
    <property type="entry name" value="DUF3224"/>
</dbReference>